<evidence type="ECO:0000313" key="2">
    <source>
        <dbReference type="EMBL" id="AUW43965.1"/>
    </source>
</evidence>
<organism evidence="2 3">
    <name type="scientific">Rhizobium leguminosarum</name>
    <dbReference type="NCBI Taxonomy" id="384"/>
    <lineage>
        <taxon>Bacteria</taxon>
        <taxon>Pseudomonadati</taxon>
        <taxon>Pseudomonadota</taxon>
        <taxon>Alphaproteobacteria</taxon>
        <taxon>Hyphomicrobiales</taxon>
        <taxon>Rhizobiaceae</taxon>
        <taxon>Rhizobium/Agrobacterium group</taxon>
        <taxon>Rhizobium</taxon>
    </lineage>
</organism>
<proteinExistence type="predicted"/>
<gene>
    <name evidence="2" type="ORF">CUJ84_Chr003634</name>
</gene>
<accession>A0A2K9Z6T7</accession>
<evidence type="ECO:0000256" key="1">
    <source>
        <dbReference type="SAM" id="MobiDB-lite"/>
    </source>
</evidence>
<dbReference type="EMBL" id="CP025012">
    <property type="protein sequence ID" value="AUW43965.1"/>
    <property type="molecule type" value="Genomic_DNA"/>
</dbReference>
<name>A0A2K9Z6T7_RHILE</name>
<dbReference type="AlphaFoldDB" id="A0A2K9Z6T7"/>
<dbReference type="Proteomes" id="UP000238523">
    <property type="component" value="Chromosome"/>
</dbReference>
<reference evidence="2 3" key="1">
    <citation type="submission" date="2017-11" db="EMBL/GenBank/DDBJ databases">
        <title>Complete genome of Rhizobium leguminosarum Norway, an ineffective micro-symbiont.</title>
        <authorList>
            <person name="Hoffrichter A."/>
            <person name="Liang J."/>
            <person name="Brachmann A."/>
            <person name="Marin M."/>
        </authorList>
    </citation>
    <scope>NUCLEOTIDE SEQUENCE [LARGE SCALE GENOMIC DNA]</scope>
    <source>
        <strain evidence="2 3">Norway</strain>
    </source>
</reference>
<protein>
    <submittedName>
        <fullName evidence="2">Uncharacterized protein</fullName>
    </submittedName>
</protein>
<feature type="region of interest" description="Disordered" evidence="1">
    <location>
        <begin position="1"/>
        <end position="27"/>
    </location>
</feature>
<sequence length="27" mass="2848">MSAISEGQKKTRVSGPDNVGFMLPKLG</sequence>
<evidence type="ECO:0000313" key="3">
    <source>
        <dbReference type="Proteomes" id="UP000238523"/>
    </source>
</evidence>